<keyword evidence="3" id="KW-0489">Methyltransferase</keyword>
<name>A0A364K1Q2_9BACL</name>
<dbReference type="InterPro" id="IPR041698">
    <property type="entry name" value="Methyltransf_25"/>
</dbReference>
<dbReference type="GO" id="GO:0008168">
    <property type="term" value="F:methyltransferase activity"/>
    <property type="evidence" value="ECO:0007669"/>
    <property type="project" value="UniProtKB-KW"/>
</dbReference>
<evidence type="ECO:0000259" key="2">
    <source>
        <dbReference type="Pfam" id="PF13649"/>
    </source>
</evidence>
<organism evidence="3 4">
    <name type="scientific">Thermoflavimicrobium daqui</name>
    <dbReference type="NCBI Taxonomy" id="2137476"/>
    <lineage>
        <taxon>Bacteria</taxon>
        <taxon>Bacillati</taxon>
        <taxon>Bacillota</taxon>
        <taxon>Bacilli</taxon>
        <taxon>Bacillales</taxon>
        <taxon>Thermoactinomycetaceae</taxon>
        <taxon>Thermoflavimicrobium</taxon>
    </lineage>
</organism>
<dbReference type="GO" id="GO:0032259">
    <property type="term" value="P:methylation"/>
    <property type="evidence" value="ECO:0007669"/>
    <property type="project" value="UniProtKB-KW"/>
</dbReference>
<evidence type="ECO:0000256" key="1">
    <source>
        <dbReference type="ARBA" id="ARBA00022679"/>
    </source>
</evidence>
<dbReference type="Proteomes" id="UP000251213">
    <property type="component" value="Unassembled WGS sequence"/>
</dbReference>
<dbReference type="SUPFAM" id="SSF53335">
    <property type="entry name" value="S-adenosyl-L-methionine-dependent methyltransferases"/>
    <property type="match status" value="1"/>
</dbReference>
<dbReference type="PANTHER" id="PTHR43861">
    <property type="entry name" value="TRANS-ACONITATE 2-METHYLTRANSFERASE-RELATED"/>
    <property type="match status" value="1"/>
</dbReference>
<keyword evidence="1 3" id="KW-0808">Transferase</keyword>
<protein>
    <submittedName>
        <fullName evidence="3">16S rRNA (Cytosine(1402)-N(4))-methyltransferase</fullName>
    </submittedName>
</protein>
<dbReference type="EMBL" id="QJKK01000012">
    <property type="protein sequence ID" value="RAL21885.1"/>
    <property type="molecule type" value="Genomic_DNA"/>
</dbReference>
<proteinExistence type="predicted"/>
<dbReference type="AlphaFoldDB" id="A0A364K1Q2"/>
<accession>A0A364K1Q2</accession>
<dbReference type="RefSeq" id="WP_113660097.1">
    <property type="nucleotide sequence ID" value="NZ_KZ845674.1"/>
</dbReference>
<evidence type="ECO:0000313" key="3">
    <source>
        <dbReference type="EMBL" id="RAL21885.1"/>
    </source>
</evidence>
<reference evidence="3 4" key="1">
    <citation type="submission" date="2018-06" db="EMBL/GenBank/DDBJ databases">
        <title>Thermoflavimicrobium daqus sp. nov., a thermophilic microbe isolated from Moutai-flavour Daqu.</title>
        <authorList>
            <person name="Wang X."/>
            <person name="Zhou H."/>
        </authorList>
    </citation>
    <scope>NUCLEOTIDE SEQUENCE [LARGE SCALE GENOMIC DNA]</scope>
    <source>
        <strain evidence="3 4">FBKL4.011</strain>
    </source>
</reference>
<keyword evidence="4" id="KW-1185">Reference proteome</keyword>
<reference evidence="3 4" key="2">
    <citation type="submission" date="2018-06" db="EMBL/GenBank/DDBJ databases">
        <authorList>
            <person name="Zhirakovskaya E."/>
        </authorList>
    </citation>
    <scope>NUCLEOTIDE SEQUENCE [LARGE SCALE GENOMIC DNA]</scope>
    <source>
        <strain evidence="3 4">FBKL4.011</strain>
    </source>
</reference>
<gene>
    <name evidence="3" type="primary">mraW</name>
    <name evidence="3" type="ORF">DL897_15830</name>
</gene>
<sequence>MNHEPRSIEWSEDESNQFLKYGHLFVPEREQLAKVFCDLIPAQHHDTFTVVDVGVGGGWLTEAILKHFPNASVIALDGSQTMLKATQNRLQEFADRIEFQSFNLFDKEWYLPFRHKVKCFVSSLVLHHLDQTERAELFEGFYQTLVPGGALIYMDLVKEKSEYGRRHMARAWNEETARRSLQFLGDLSAYEAFQELQWNPYVYSWDHIDRPSSLLEQLKMIEQAGFQGVDAFWVKAGHAVMGGYK</sequence>
<dbReference type="Pfam" id="PF13649">
    <property type="entry name" value="Methyltransf_25"/>
    <property type="match status" value="1"/>
</dbReference>
<evidence type="ECO:0000313" key="4">
    <source>
        <dbReference type="Proteomes" id="UP000251213"/>
    </source>
</evidence>
<dbReference type="InterPro" id="IPR029063">
    <property type="entry name" value="SAM-dependent_MTases_sf"/>
</dbReference>
<feature type="domain" description="Methyltransferase" evidence="2">
    <location>
        <begin position="50"/>
        <end position="149"/>
    </location>
</feature>
<dbReference type="OrthoDB" id="465705at2"/>
<comment type="caution">
    <text evidence="3">The sequence shown here is derived from an EMBL/GenBank/DDBJ whole genome shotgun (WGS) entry which is preliminary data.</text>
</comment>
<dbReference type="Gene3D" id="3.40.50.150">
    <property type="entry name" value="Vaccinia Virus protein VP39"/>
    <property type="match status" value="1"/>
</dbReference>